<dbReference type="AlphaFoldDB" id="A0A2Z2NXE8"/>
<dbReference type="RefSeq" id="WP_088920770.1">
    <property type="nucleotide sequence ID" value="NZ_CP018632.1"/>
</dbReference>
<keyword evidence="4" id="KW-0547">Nucleotide-binding</keyword>
<evidence type="ECO:0000313" key="8">
    <source>
        <dbReference type="EMBL" id="ASJ75933.1"/>
    </source>
</evidence>
<comment type="catalytic activity">
    <reaction evidence="5">
        <text>a 2'-deoxyribonucleoside 5'-diphosphate + [thioredoxin]-disulfide + H2O = a ribonucleoside 5'-diphosphate + [thioredoxin]-dithiol</text>
        <dbReference type="Rhea" id="RHEA:23252"/>
        <dbReference type="Rhea" id="RHEA-COMP:10698"/>
        <dbReference type="Rhea" id="RHEA-COMP:10700"/>
        <dbReference type="ChEBI" id="CHEBI:15377"/>
        <dbReference type="ChEBI" id="CHEBI:29950"/>
        <dbReference type="ChEBI" id="CHEBI:50058"/>
        <dbReference type="ChEBI" id="CHEBI:57930"/>
        <dbReference type="ChEBI" id="CHEBI:73316"/>
        <dbReference type="EC" id="1.17.4.1"/>
    </reaction>
</comment>
<proteinExistence type="inferred from homology"/>
<evidence type="ECO:0000256" key="2">
    <source>
        <dbReference type="ARBA" id="ARBA00012274"/>
    </source>
</evidence>
<reference evidence="8 9" key="1">
    <citation type="submission" date="2016-12" db="EMBL/GenBank/DDBJ databases">
        <authorList>
            <person name="Song W.-J."/>
            <person name="Kurnit D.M."/>
        </authorList>
    </citation>
    <scope>NUCLEOTIDE SEQUENCE [LARGE SCALE GENOMIC DNA]</scope>
    <source>
        <strain evidence="8 9">IMCC3135</strain>
    </source>
</reference>
<dbReference type="OrthoDB" id="8478578at2"/>
<dbReference type="GO" id="GO:0071897">
    <property type="term" value="P:DNA biosynthetic process"/>
    <property type="evidence" value="ECO:0007669"/>
    <property type="project" value="UniProtKB-KW"/>
</dbReference>
<organism evidence="8 9">
    <name type="scientific">Granulosicoccus antarcticus IMCC3135</name>
    <dbReference type="NCBI Taxonomy" id="1192854"/>
    <lineage>
        <taxon>Bacteria</taxon>
        <taxon>Pseudomonadati</taxon>
        <taxon>Pseudomonadota</taxon>
        <taxon>Gammaproteobacteria</taxon>
        <taxon>Chromatiales</taxon>
        <taxon>Granulosicoccaceae</taxon>
        <taxon>Granulosicoccus</taxon>
    </lineage>
</organism>
<evidence type="ECO:0000256" key="4">
    <source>
        <dbReference type="ARBA" id="ARBA00022741"/>
    </source>
</evidence>
<protein>
    <recommendedName>
        <fullName evidence="2">ribonucleoside-diphosphate reductase</fullName>
        <ecNumber evidence="2">1.17.4.1</ecNumber>
    </recommendedName>
</protein>
<sequence length="247" mass="27216">MKIAKKIVGYSVTKPTDANSDGTALTDSKSDDASKTEGQSADVIHMHETLARPQKLIGSTYKLKTPDHVSSHAMYITINDIVLNEGTEHELRRPFEVFINSKNLEHYQWIVALTLIMSAVFRKGGDVTFLVEELRSVFDPRGGYWNKGKYMPSIIAEIGDVIEHHLIDIGMLKSNEPDEVQAKLIADKKAELRAEHSAAQADSSQSTEAADEPWMATATLCNKCNTKAVVLRDGCQTCMNCGDSKCG</sequence>
<dbReference type="Proteomes" id="UP000250079">
    <property type="component" value="Chromosome"/>
</dbReference>
<evidence type="ECO:0000256" key="5">
    <source>
        <dbReference type="ARBA" id="ARBA00047754"/>
    </source>
</evidence>
<name>A0A2Z2NXE8_9GAMM</name>
<dbReference type="EC" id="1.17.4.1" evidence="2"/>
<evidence type="ECO:0000256" key="1">
    <source>
        <dbReference type="ARBA" id="ARBA00007405"/>
    </source>
</evidence>
<feature type="domain" description="TSCPD" evidence="7">
    <location>
        <begin position="60"/>
        <end position="166"/>
    </location>
</feature>
<dbReference type="GO" id="GO:0004748">
    <property type="term" value="F:ribonucleoside-diphosphate reductase activity, thioredoxin disulfide as acceptor"/>
    <property type="evidence" value="ECO:0007669"/>
    <property type="project" value="UniProtKB-EC"/>
</dbReference>
<keyword evidence="9" id="KW-1185">Reference proteome</keyword>
<dbReference type="KEGG" id="gai:IMCC3135_29415"/>
<dbReference type="EMBL" id="CP018632">
    <property type="protein sequence ID" value="ASJ75933.1"/>
    <property type="molecule type" value="Genomic_DNA"/>
</dbReference>
<evidence type="ECO:0000256" key="3">
    <source>
        <dbReference type="ARBA" id="ARBA00022634"/>
    </source>
</evidence>
<accession>A0A2Z2NXE8</accession>
<evidence type="ECO:0000313" key="9">
    <source>
        <dbReference type="Proteomes" id="UP000250079"/>
    </source>
</evidence>
<dbReference type="Pfam" id="PF12637">
    <property type="entry name" value="TSCPD"/>
    <property type="match status" value="1"/>
</dbReference>
<dbReference type="GO" id="GO:0000166">
    <property type="term" value="F:nucleotide binding"/>
    <property type="evidence" value="ECO:0007669"/>
    <property type="project" value="UniProtKB-KW"/>
</dbReference>
<feature type="region of interest" description="Disordered" evidence="6">
    <location>
        <begin position="16"/>
        <end position="39"/>
    </location>
</feature>
<evidence type="ECO:0000259" key="7">
    <source>
        <dbReference type="Pfam" id="PF12637"/>
    </source>
</evidence>
<comment type="similarity">
    <text evidence="1">Belongs to the ribonucleoside diphosphate reductase class-2 family.</text>
</comment>
<gene>
    <name evidence="8" type="ORF">IMCC3135_29415</name>
</gene>
<keyword evidence="3" id="KW-0237">DNA synthesis</keyword>
<dbReference type="InterPro" id="IPR024434">
    <property type="entry name" value="TSCPD_dom"/>
</dbReference>
<evidence type="ECO:0000256" key="6">
    <source>
        <dbReference type="SAM" id="MobiDB-lite"/>
    </source>
</evidence>
<feature type="compositionally biased region" description="Polar residues" evidence="6">
    <location>
        <begin position="16"/>
        <end position="27"/>
    </location>
</feature>